<protein>
    <submittedName>
        <fullName evidence="2">HNH endonuclease</fullName>
    </submittedName>
</protein>
<accession>A0A6S4TUP4</accession>
<organism evidence="2 3">
    <name type="scientific">Aeromonas caviae</name>
    <name type="common">Aeromonas punctata</name>
    <dbReference type="NCBI Taxonomy" id="648"/>
    <lineage>
        <taxon>Bacteria</taxon>
        <taxon>Pseudomonadati</taxon>
        <taxon>Pseudomonadota</taxon>
        <taxon>Gammaproteobacteria</taxon>
        <taxon>Aeromonadales</taxon>
        <taxon>Aeromonadaceae</taxon>
        <taxon>Aeromonas</taxon>
    </lineage>
</organism>
<dbReference type="InterPro" id="IPR003615">
    <property type="entry name" value="HNH_nuc"/>
</dbReference>
<feature type="domain" description="HNH nuclease" evidence="1">
    <location>
        <begin position="150"/>
        <end position="209"/>
    </location>
</feature>
<reference evidence="2 3" key="1">
    <citation type="submission" date="2019-12" db="EMBL/GenBank/DDBJ databases">
        <title>complete genome sequences of Aeromonas caviae str. WP2-W18-ESBL-01 isolated from wastewater treatment plant effluent.</title>
        <authorList>
            <person name="Sekizuka T."/>
            <person name="Itokawa K."/>
            <person name="Yatsu K."/>
            <person name="Inamine Y."/>
            <person name="Kuroda M."/>
        </authorList>
    </citation>
    <scope>NUCLEOTIDE SEQUENCE [LARGE SCALE GENOMIC DNA]</scope>
    <source>
        <strain evidence="2 3">WP2-W18-ESBL-01</strain>
    </source>
</reference>
<dbReference type="Proteomes" id="UP000515756">
    <property type="component" value="Chromosome"/>
</dbReference>
<evidence type="ECO:0000313" key="3">
    <source>
        <dbReference type="Proteomes" id="UP000515756"/>
    </source>
</evidence>
<dbReference type="Gene3D" id="1.10.30.50">
    <property type="match status" value="1"/>
</dbReference>
<keyword evidence="2" id="KW-0255">Endonuclease</keyword>
<dbReference type="CDD" id="cd00085">
    <property type="entry name" value="HNHc"/>
    <property type="match status" value="1"/>
</dbReference>
<evidence type="ECO:0000313" key="2">
    <source>
        <dbReference type="EMBL" id="BBQ32465.1"/>
    </source>
</evidence>
<dbReference type="GO" id="GO:0004519">
    <property type="term" value="F:endonuclease activity"/>
    <property type="evidence" value="ECO:0007669"/>
    <property type="project" value="UniProtKB-KW"/>
</dbReference>
<dbReference type="OrthoDB" id="9802640at2"/>
<evidence type="ECO:0000259" key="1">
    <source>
        <dbReference type="SMART" id="SM00507"/>
    </source>
</evidence>
<dbReference type="AlphaFoldDB" id="A0A6S4TUP4"/>
<dbReference type="EMBL" id="AP021927">
    <property type="protein sequence ID" value="BBQ32465.1"/>
    <property type="molecule type" value="Genomic_DNA"/>
</dbReference>
<sequence>MKYNSDESALRNTWTEEELRATVTAYLEMYKKELEGTTFVKKHYYAELAARFQRSDKSFEYRMQNISYVCVLMGRAWVSGLKPAKNVGAQNASIIERLICELDGQPFSGQAEFEHQVIQYKEKPISPHPPGIEEPSLRYLTTTSYVRDPQVKAWVLVAAAAKCEGCDAQAPFTTATGEPFLEVHHLRTLADGGSDTINNTVALCPNCHRELHYGANQVEKRDALYRKLPRLKRE</sequence>
<gene>
    <name evidence="2" type="ORF">WP2W18E01_40470</name>
</gene>
<dbReference type="GO" id="GO:0003676">
    <property type="term" value="F:nucleic acid binding"/>
    <property type="evidence" value="ECO:0007669"/>
    <property type="project" value="InterPro"/>
</dbReference>
<dbReference type="RefSeq" id="WP_042017441.1">
    <property type="nucleotide sequence ID" value="NZ_AP021927.1"/>
</dbReference>
<dbReference type="InterPro" id="IPR002711">
    <property type="entry name" value="HNH"/>
</dbReference>
<name>A0A6S4TUP4_AERCA</name>
<dbReference type="GO" id="GO:0008270">
    <property type="term" value="F:zinc ion binding"/>
    <property type="evidence" value="ECO:0007669"/>
    <property type="project" value="InterPro"/>
</dbReference>
<proteinExistence type="predicted"/>
<dbReference type="Pfam" id="PF01844">
    <property type="entry name" value="HNH"/>
    <property type="match status" value="1"/>
</dbReference>
<dbReference type="SMART" id="SM00507">
    <property type="entry name" value="HNHc"/>
    <property type="match status" value="1"/>
</dbReference>
<keyword evidence="2" id="KW-0378">Hydrolase</keyword>
<keyword evidence="2" id="KW-0540">Nuclease</keyword>